<keyword evidence="2" id="KW-0677">Repeat</keyword>
<dbReference type="PROSITE" id="PS00678">
    <property type="entry name" value="WD_REPEATS_1"/>
    <property type="match status" value="1"/>
</dbReference>
<dbReference type="SMART" id="SM00320">
    <property type="entry name" value="WD40"/>
    <property type="match status" value="4"/>
</dbReference>
<proteinExistence type="predicted"/>
<dbReference type="PANTHER" id="PTHR44489:SF1">
    <property type="entry name" value="ZINC FINGER CCCH DOMAIN-CONTAINING PROTEIN 63"/>
    <property type="match status" value="1"/>
</dbReference>
<feature type="compositionally biased region" description="Gly residues" evidence="4">
    <location>
        <begin position="1"/>
        <end position="27"/>
    </location>
</feature>
<feature type="region of interest" description="Disordered" evidence="4">
    <location>
        <begin position="1"/>
        <end position="144"/>
    </location>
</feature>
<dbReference type="Gene3D" id="2.130.10.10">
    <property type="entry name" value="YVTN repeat-like/Quinoprotein amine dehydrogenase"/>
    <property type="match status" value="2"/>
</dbReference>
<dbReference type="InterPro" id="IPR015943">
    <property type="entry name" value="WD40/YVTN_repeat-like_dom_sf"/>
</dbReference>
<keyword evidence="7" id="KW-1185">Reference proteome</keyword>
<protein>
    <submittedName>
        <fullName evidence="6">Uncharacterized protein</fullName>
    </submittedName>
</protein>
<dbReference type="STRING" id="3088.A0A383WA52"/>
<accession>A0A383WA52</accession>
<dbReference type="InterPro" id="IPR044715">
    <property type="entry name" value="WDR86-like"/>
</dbReference>
<dbReference type="AlphaFoldDB" id="A0A383WA52"/>
<feature type="compositionally biased region" description="Basic and acidic residues" evidence="4">
    <location>
        <begin position="111"/>
        <end position="125"/>
    </location>
</feature>
<feature type="compositionally biased region" description="Gly residues" evidence="4">
    <location>
        <begin position="37"/>
        <end position="47"/>
    </location>
</feature>
<gene>
    <name evidence="5" type="ORF">BQ4739_LOCUS14308</name>
    <name evidence="6" type="ORF">BQ4739_LOCUS14323</name>
</gene>
<keyword evidence="1 3" id="KW-0853">WD repeat</keyword>
<organism evidence="6 7">
    <name type="scientific">Tetradesmus obliquus</name>
    <name type="common">Green alga</name>
    <name type="synonym">Acutodesmus obliquus</name>
    <dbReference type="NCBI Taxonomy" id="3088"/>
    <lineage>
        <taxon>Eukaryota</taxon>
        <taxon>Viridiplantae</taxon>
        <taxon>Chlorophyta</taxon>
        <taxon>core chlorophytes</taxon>
        <taxon>Chlorophyceae</taxon>
        <taxon>CS clade</taxon>
        <taxon>Sphaeropleales</taxon>
        <taxon>Scenedesmaceae</taxon>
        <taxon>Tetradesmus</taxon>
    </lineage>
</organism>
<feature type="repeat" description="WD" evidence="3">
    <location>
        <begin position="237"/>
        <end position="276"/>
    </location>
</feature>
<feature type="compositionally biased region" description="Gly residues" evidence="4">
    <location>
        <begin position="54"/>
        <end position="72"/>
    </location>
</feature>
<feature type="repeat" description="WD" evidence="3">
    <location>
        <begin position="286"/>
        <end position="327"/>
    </location>
</feature>
<feature type="repeat" description="WD" evidence="3">
    <location>
        <begin position="152"/>
        <end position="193"/>
    </location>
</feature>
<dbReference type="EMBL" id="FNXT01001205">
    <property type="protein sequence ID" value="SZX74057.1"/>
    <property type="molecule type" value="Genomic_DNA"/>
</dbReference>
<reference evidence="6 7" key="1">
    <citation type="submission" date="2016-10" db="EMBL/GenBank/DDBJ databases">
        <authorList>
            <person name="Cai Z."/>
        </authorList>
    </citation>
    <scope>NUCLEOTIDE SEQUENCE [LARGE SCALE GENOMIC DNA]</scope>
</reference>
<evidence type="ECO:0000256" key="1">
    <source>
        <dbReference type="ARBA" id="ARBA00022574"/>
    </source>
</evidence>
<evidence type="ECO:0000256" key="3">
    <source>
        <dbReference type="PROSITE-ProRule" id="PRU00221"/>
    </source>
</evidence>
<evidence type="ECO:0000256" key="4">
    <source>
        <dbReference type="SAM" id="MobiDB-lite"/>
    </source>
</evidence>
<dbReference type="InterPro" id="IPR019775">
    <property type="entry name" value="WD40_repeat_CS"/>
</dbReference>
<feature type="repeat" description="WD" evidence="3">
    <location>
        <begin position="329"/>
        <end position="359"/>
    </location>
</feature>
<dbReference type="Pfam" id="PF00400">
    <property type="entry name" value="WD40"/>
    <property type="match status" value="4"/>
</dbReference>
<evidence type="ECO:0000313" key="7">
    <source>
        <dbReference type="Proteomes" id="UP000256970"/>
    </source>
</evidence>
<dbReference type="Proteomes" id="UP000256970">
    <property type="component" value="Unassembled WGS sequence"/>
</dbReference>
<feature type="compositionally biased region" description="Gly residues" evidence="4">
    <location>
        <begin position="85"/>
        <end position="94"/>
    </location>
</feature>
<evidence type="ECO:0000313" key="5">
    <source>
        <dbReference type="EMBL" id="SZX74057.1"/>
    </source>
</evidence>
<dbReference type="SUPFAM" id="SSF50978">
    <property type="entry name" value="WD40 repeat-like"/>
    <property type="match status" value="1"/>
</dbReference>
<sequence length="472" mass="50009">MDGGYHSRGGGGYRGGWRGSGRGGGGRYNEQYDDRGGYQGGRGGGRGGYDDGYQQGGGRWGYEGGRGGGGSYRGQSGPPDRGGYRGRGGGGFNDGGYYDDRGGRGGGYYEEGGRGRGRGRYDFGRRGRGRGPPPQQRRRDSLPEDVSLVTELKRHEKQVTCLYYDPGTQQLYSGGSDGVICAWSCSTGQLVSSDNVAPFGVDSIHVEGGFMFVGMSRADEGIVKVYNLGAGGASHQLTGHKGQVYAMAVAAPALFTAGQDCSIRVWNFNEQAGIFMSAAILSATTGDGHRAAVHSLAVPPASQYMFSGDRSGVIKVWDLAQGTCVQTVVRAHDSAITSILRWESYLLTASLDGTIKIWSPGSSGAEVVNPQPEFRWPEEEAGSSGGRGYQRPEYSGIVTMHGCADANGKAVLMLSCAREPSIRLLELPAFTERGVLPDVPDSRALSAIPEHNIMLAGDRHGAIKIFAWKGQG</sequence>
<dbReference type="PROSITE" id="PS50082">
    <property type="entry name" value="WD_REPEATS_2"/>
    <property type="match status" value="4"/>
</dbReference>
<evidence type="ECO:0000313" key="6">
    <source>
        <dbReference type="EMBL" id="SZX74072.1"/>
    </source>
</evidence>
<dbReference type="PROSITE" id="PS50294">
    <property type="entry name" value="WD_REPEATS_REGION"/>
    <property type="match status" value="3"/>
</dbReference>
<evidence type="ECO:0000256" key="2">
    <source>
        <dbReference type="ARBA" id="ARBA00022737"/>
    </source>
</evidence>
<dbReference type="InterPro" id="IPR036322">
    <property type="entry name" value="WD40_repeat_dom_sf"/>
</dbReference>
<dbReference type="InterPro" id="IPR001680">
    <property type="entry name" value="WD40_rpt"/>
</dbReference>
<dbReference type="EMBL" id="FNXT01001205">
    <property type="protein sequence ID" value="SZX74072.1"/>
    <property type="molecule type" value="Genomic_DNA"/>
</dbReference>
<name>A0A383WA52_TETOB</name>
<dbReference type="PANTHER" id="PTHR44489">
    <property type="match status" value="1"/>
</dbReference>